<dbReference type="AlphaFoldDB" id="A0A2N0RJK5"/>
<dbReference type="VEuPathDB" id="FungiDB:RhiirA1_463695"/>
<accession>A0A2N0RJK5</accession>
<dbReference type="VEuPathDB" id="FungiDB:FUN_021837"/>
<comment type="caution">
    <text evidence="1">The sequence shown here is derived from an EMBL/GenBank/DDBJ whole genome shotgun (WGS) entry which is preliminary data.</text>
</comment>
<evidence type="ECO:0000313" key="1">
    <source>
        <dbReference type="EMBL" id="PKC63493.1"/>
    </source>
</evidence>
<protein>
    <recommendedName>
        <fullName evidence="3">F-box domain-containing protein</fullName>
    </recommendedName>
</protein>
<evidence type="ECO:0000313" key="2">
    <source>
        <dbReference type="Proteomes" id="UP000232688"/>
    </source>
</evidence>
<evidence type="ECO:0008006" key="3">
    <source>
        <dbReference type="Google" id="ProtNLM"/>
    </source>
</evidence>
<gene>
    <name evidence="1" type="ORF">RhiirA1_463695</name>
</gene>
<reference evidence="1 2" key="2">
    <citation type="submission" date="2017-10" db="EMBL/GenBank/DDBJ databases">
        <title>Genome analyses suggest a sexual origin of heterokaryosis in a supposedly ancient asexual fungus.</title>
        <authorList>
            <person name="Corradi N."/>
            <person name="Sedzielewska K."/>
            <person name="Noel J."/>
            <person name="Charron P."/>
            <person name="Farinelli L."/>
            <person name="Marton T."/>
            <person name="Kruger M."/>
            <person name="Pelin A."/>
            <person name="Brachmann A."/>
            <person name="Corradi N."/>
        </authorList>
    </citation>
    <scope>NUCLEOTIDE SEQUENCE [LARGE SCALE GENOMIC DNA]</scope>
    <source>
        <strain evidence="1 2">A1</strain>
    </source>
</reference>
<dbReference type="EMBL" id="LLXH01000731">
    <property type="protein sequence ID" value="PKC63493.1"/>
    <property type="molecule type" value="Genomic_DNA"/>
</dbReference>
<dbReference type="Proteomes" id="UP000232688">
    <property type="component" value="Unassembled WGS sequence"/>
</dbReference>
<sequence>MSYSKIFSDLPELTYEIIKYFRNDFSTLHSCILVNRLWCRLSIPLLWENPFSIPTQNYNFIGIYLHDLNDELKAKLKEEYKIDDNLYSSNTLFNYPTLLKYLYTPKIISSIRKWSNNVIENLNIENNSVTKFKRLILISLIKIFIENEVNIHTFEIQVSHYYYYDACLDDVLELMLQTPDFFHNIKNLNLHFMSSVFAHTTQNLILQTINLHQNLKKITLLGFFIFPLYKSLLLSKDHNHSNTLNTIISYSINFGGITNLDKAFKQLNVLETVHIIYCTLDSNFIQQIINLTKPIKLKSLFLNEKLQFDELLQLLQKYGDSIENFGIRFGFLFLCNQQDQQIELITKYCENIKFLSFTLFKNWIIHPLFNITENAKQNLNYLSISVSNNLSSKDIELSSSILRNLGQILPLKLEYLNLTLNIKYINDLEIFLKNSQNTFIKKLLIKNGGINDKKGHDIYDFIISYIKEYIMKKKRVKYLAIINYFSDGTSTIRNYVKKELFSLKNEVKEFELYDIKIQKYKDLVINSEVSFIEELEDKF</sequence>
<proteinExistence type="predicted"/>
<reference evidence="1 2" key="1">
    <citation type="submission" date="2017-10" db="EMBL/GenBank/DDBJ databases">
        <title>Extensive intraspecific genome diversity in a model arbuscular mycorrhizal fungus.</title>
        <authorList>
            <person name="Chen E.C.H."/>
            <person name="Morin E."/>
            <person name="Baudet D."/>
            <person name="Noel J."/>
            <person name="Ndikumana S."/>
            <person name="Charron P."/>
            <person name="St-Onge C."/>
            <person name="Giorgi J."/>
            <person name="Grigoriev I.V."/>
            <person name="Roux C."/>
            <person name="Martin F.M."/>
            <person name="Corradi N."/>
        </authorList>
    </citation>
    <scope>NUCLEOTIDE SEQUENCE [LARGE SCALE GENOMIC DNA]</scope>
    <source>
        <strain evidence="1 2">A1</strain>
    </source>
</reference>
<name>A0A2N0RJK5_9GLOM</name>
<organism evidence="1 2">
    <name type="scientific">Rhizophagus irregularis</name>
    <dbReference type="NCBI Taxonomy" id="588596"/>
    <lineage>
        <taxon>Eukaryota</taxon>
        <taxon>Fungi</taxon>
        <taxon>Fungi incertae sedis</taxon>
        <taxon>Mucoromycota</taxon>
        <taxon>Glomeromycotina</taxon>
        <taxon>Glomeromycetes</taxon>
        <taxon>Glomerales</taxon>
        <taxon>Glomeraceae</taxon>
        <taxon>Rhizophagus</taxon>
    </lineage>
</organism>